<dbReference type="PANTHER" id="PTHR43422">
    <property type="entry name" value="THIAMINE THIAZOLE SYNTHASE"/>
    <property type="match status" value="1"/>
</dbReference>
<gene>
    <name evidence="6" type="ORF">BCV69DRAFT_300127</name>
</gene>
<sequence length="349" mass="37332">MVPPTASFTSYPASIGYAAPSPIDLKAASQAKTVAKLSKPDYSLGKYDGHLAIKAGEEPVEDWEGKYKFAYIHESYTSRAMTSRYFQDMMNSASTDVVIVGAGSAGMSCAYHLAKNRPDIQVTILESGVAPGGGAWLGGQLFSAMVIRKPAHHFLDELEVPYEDEGTYVVVKHAALFTSTLLSKLLLLPNVKLYNATTAEDLIVKRDQNGVQRVVGVVSNWNAVSMSHGSQSCMDPQTISAPVVVTAAGHDGPWGASSVKRLHATGLLKMGEMGPLDMTRSEGEIVNRTGEIFPGIICAGMELSEATSAPRMGASFGGMLASGIRAAKEAMKLFDRLEVVEGEVIRERI</sequence>
<dbReference type="GO" id="GO:0016740">
    <property type="term" value="F:transferase activity"/>
    <property type="evidence" value="ECO:0007669"/>
    <property type="project" value="UniProtKB-KW"/>
</dbReference>
<dbReference type="PANTHER" id="PTHR43422:SF3">
    <property type="entry name" value="THIAMINE THIAZOLE SYNTHASE"/>
    <property type="match status" value="1"/>
</dbReference>
<dbReference type="InterPro" id="IPR036188">
    <property type="entry name" value="FAD/NAD-bd_sf"/>
</dbReference>
<keyword evidence="3" id="KW-0784">Thiamine biosynthesis</keyword>
<dbReference type="RefSeq" id="XP_025346983.1">
    <property type="nucleotide sequence ID" value="XM_025494430.1"/>
</dbReference>
<dbReference type="Pfam" id="PF01946">
    <property type="entry name" value="Thi4"/>
    <property type="match status" value="1"/>
</dbReference>
<keyword evidence="5" id="KW-0520">NAD</keyword>
<evidence type="ECO:0000256" key="3">
    <source>
        <dbReference type="ARBA" id="ARBA00022977"/>
    </source>
</evidence>
<evidence type="ECO:0000256" key="2">
    <source>
        <dbReference type="ARBA" id="ARBA00022723"/>
    </source>
</evidence>
<dbReference type="NCBIfam" id="TIGR00292">
    <property type="entry name" value="sulfide-dependent adenosine diphosphate thiazole synthase"/>
    <property type="match status" value="1"/>
</dbReference>
<evidence type="ECO:0000256" key="1">
    <source>
        <dbReference type="ARBA" id="ARBA00022679"/>
    </source>
</evidence>
<dbReference type="STRING" id="1684307.A0A316U660"/>
<protein>
    <submittedName>
        <fullName evidence="6">Putative thiamine biosynthetic enzyme</fullName>
    </submittedName>
</protein>
<keyword evidence="2" id="KW-0479">Metal-binding</keyword>
<evidence type="ECO:0000313" key="7">
    <source>
        <dbReference type="Proteomes" id="UP000245942"/>
    </source>
</evidence>
<accession>A0A316U660</accession>
<dbReference type="SUPFAM" id="SSF51905">
    <property type="entry name" value="FAD/NAD(P)-binding domain"/>
    <property type="match status" value="1"/>
</dbReference>
<dbReference type="AlphaFoldDB" id="A0A316U660"/>
<keyword evidence="7" id="KW-1185">Reference proteome</keyword>
<evidence type="ECO:0000256" key="4">
    <source>
        <dbReference type="ARBA" id="ARBA00023004"/>
    </source>
</evidence>
<dbReference type="GeneID" id="37016164"/>
<dbReference type="GO" id="GO:0046872">
    <property type="term" value="F:metal ion binding"/>
    <property type="evidence" value="ECO:0007669"/>
    <property type="project" value="UniProtKB-KW"/>
</dbReference>
<dbReference type="Gene3D" id="3.50.50.60">
    <property type="entry name" value="FAD/NAD(P)-binding domain"/>
    <property type="match status" value="1"/>
</dbReference>
<dbReference type="OrthoDB" id="410463at2759"/>
<evidence type="ECO:0000256" key="5">
    <source>
        <dbReference type="ARBA" id="ARBA00023027"/>
    </source>
</evidence>
<reference evidence="6 7" key="1">
    <citation type="journal article" date="2018" name="Mol. Biol. Evol.">
        <title>Broad Genomic Sampling Reveals a Smut Pathogenic Ancestry of the Fungal Clade Ustilaginomycotina.</title>
        <authorList>
            <person name="Kijpornyongpan T."/>
            <person name="Mondo S.J."/>
            <person name="Barry K."/>
            <person name="Sandor L."/>
            <person name="Lee J."/>
            <person name="Lipzen A."/>
            <person name="Pangilinan J."/>
            <person name="LaButti K."/>
            <person name="Hainaut M."/>
            <person name="Henrissat B."/>
            <person name="Grigoriev I.V."/>
            <person name="Spatafora J.W."/>
            <person name="Aime M.C."/>
        </authorList>
    </citation>
    <scope>NUCLEOTIDE SEQUENCE [LARGE SCALE GENOMIC DNA]</scope>
    <source>
        <strain evidence="6 7">MCA 4718</strain>
    </source>
</reference>
<name>A0A316U660_9BASI</name>
<dbReference type="Gene3D" id="6.10.250.2840">
    <property type="match status" value="1"/>
</dbReference>
<dbReference type="EMBL" id="KZ819330">
    <property type="protein sequence ID" value="PWN19823.1"/>
    <property type="molecule type" value="Genomic_DNA"/>
</dbReference>
<keyword evidence="1" id="KW-0808">Transferase</keyword>
<organism evidence="6 7">
    <name type="scientific">Pseudomicrostroma glucosiphilum</name>
    <dbReference type="NCBI Taxonomy" id="1684307"/>
    <lineage>
        <taxon>Eukaryota</taxon>
        <taxon>Fungi</taxon>
        <taxon>Dikarya</taxon>
        <taxon>Basidiomycota</taxon>
        <taxon>Ustilaginomycotina</taxon>
        <taxon>Exobasidiomycetes</taxon>
        <taxon>Microstromatales</taxon>
        <taxon>Microstromatales incertae sedis</taxon>
        <taxon>Pseudomicrostroma</taxon>
    </lineage>
</organism>
<evidence type="ECO:0000313" key="6">
    <source>
        <dbReference type="EMBL" id="PWN19823.1"/>
    </source>
</evidence>
<proteinExistence type="predicted"/>
<dbReference type="GO" id="GO:0009228">
    <property type="term" value="P:thiamine biosynthetic process"/>
    <property type="evidence" value="ECO:0007669"/>
    <property type="project" value="UniProtKB-KW"/>
</dbReference>
<dbReference type="InterPro" id="IPR002922">
    <property type="entry name" value="Thi4_fam"/>
</dbReference>
<dbReference type="Proteomes" id="UP000245942">
    <property type="component" value="Unassembled WGS sequence"/>
</dbReference>
<keyword evidence="4" id="KW-0408">Iron</keyword>